<dbReference type="Proteomes" id="UP000799428">
    <property type="component" value="Unassembled WGS sequence"/>
</dbReference>
<comment type="subcellular location">
    <subcellularLocation>
        <location evidence="1">Nucleus</location>
    </subcellularLocation>
</comment>
<gene>
    <name evidence="6" type="ORF">K504DRAFT_260436</name>
</gene>
<dbReference type="PANTHER" id="PTHR22812">
    <property type="entry name" value="CHROMOBOX PROTEIN"/>
    <property type="match status" value="1"/>
</dbReference>
<evidence type="ECO:0000256" key="1">
    <source>
        <dbReference type="ARBA" id="ARBA00004123"/>
    </source>
</evidence>
<feature type="compositionally biased region" description="Acidic residues" evidence="4">
    <location>
        <begin position="381"/>
        <end position="390"/>
    </location>
</feature>
<dbReference type="Pfam" id="PF00385">
    <property type="entry name" value="Chromo"/>
    <property type="match status" value="1"/>
</dbReference>
<evidence type="ECO:0000313" key="6">
    <source>
        <dbReference type="EMBL" id="KAF2710384.1"/>
    </source>
</evidence>
<protein>
    <recommendedName>
        <fullName evidence="5">Chromo domain-containing protein</fullName>
    </recommendedName>
</protein>
<name>A0A6G1KC36_9PLEO</name>
<dbReference type="AlphaFoldDB" id="A0A6G1KC36"/>
<dbReference type="OrthoDB" id="433924at2759"/>
<dbReference type="PROSITE" id="PS50013">
    <property type="entry name" value="CHROMO_2"/>
    <property type="match status" value="1"/>
</dbReference>
<feature type="compositionally biased region" description="Basic and acidic residues" evidence="4">
    <location>
        <begin position="127"/>
        <end position="148"/>
    </location>
</feature>
<sequence length="472" mass="53635">MRWSWETYKPAPEIYNDLWRIRKEPPTITRNLSNECPIPNAQSRIAARRQTEDGRQRNFYVVKVQRNIYGEEESSHGDTYMHGTSKGQDQKSKEETVEVDMSVILRYVSIRELERFENSEFRAEAEAEAAMKQHETDELTRHRLEKNARGVGMGRGSGMLDGYKGRGKGRGRGRGRGRGGSGAMRPEDLKPGGLESGEDGTAMPDMKVSPSPNEEETLQRAIPETESEGDEDDGGKQRSPDLMRTAFVANSALPTSPVALHRRLSIVHRGQPEVPDLDESDMVSMSSAAEQLFTERRMREPSEEEDSEDDTRHRSKRPRTESTSSIRKPLVHRNTSTAPRVMTDLRRQQAIPQPPSEASSDSEEVSEDEDIPIHTIPDTVNIEDESEDGDNVTGESDHNEYVVEKIFDDSRPEGVQYYHVKWAGYEDATDWLREDELENVKELIEEYENTKRSLEERSGRGKARQGKLERGD</sequence>
<dbReference type="InterPro" id="IPR016197">
    <property type="entry name" value="Chromo-like_dom_sf"/>
</dbReference>
<dbReference type="InterPro" id="IPR051219">
    <property type="entry name" value="Heterochromatin_chromo-domain"/>
</dbReference>
<accession>A0A6G1KC36</accession>
<proteinExistence type="predicted"/>
<feature type="region of interest" description="Disordered" evidence="4">
    <location>
        <begin position="72"/>
        <end position="95"/>
    </location>
</feature>
<feature type="region of interest" description="Disordered" evidence="4">
    <location>
        <begin position="268"/>
        <end position="401"/>
    </location>
</feature>
<dbReference type="SMART" id="SM00298">
    <property type="entry name" value="CHROMO"/>
    <property type="match status" value="1"/>
</dbReference>
<dbReference type="InterPro" id="IPR000953">
    <property type="entry name" value="Chromo/chromo_shadow_dom"/>
</dbReference>
<feature type="region of interest" description="Disordered" evidence="4">
    <location>
        <begin position="127"/>
        <end position="244"/>
    </location>
</feature>
<evidence type="ECO:0000256" key="4">
    <source>
        <dbReference type="SAM" id="MobiDB-lite"/>
    </source>
</evidence>
<dbReference type="SUPFAM" id="SSF54160">
    <property type="entry name" value="Chromo domain-like"/>
    <property type="match status" value="1"/>
</dbReference>
<evidence type="ECO:0000256" key="3">
    <source>
        <dbReference type="ARBA" id="ARBA00023242"/>
    </source>
</evidence>
<feature type="compositionally biased region" description="Basic residues" evidence="4">
    <location>
        <begin position="165"/>
        <end position="177"/>
    </location>
</feature>
<dbReference type="Gene3D" id="2.40.50.40">
    <property type="match status" value="1"/>
</dbReference>
<dbReference type="InterPro" id="IPR023780">
    <property type="entry name" value="Chromo_domain"/>
</dbReference>
<keyword evidence="7" id="KW-1185">Reference proteome</keyword>
<dbReference type="EMBL" id="MU005769">
    <property type="protein sequence ID" value="KAF2710384.1"/>
    <property type="molecule type" value="Genomic_DNA"/>
</dbReference>
<evidence type="ECO:0000259" key="5">
    <source>
        <dbReference type="PROSITE" id="PS50013"/>
    </source>
</evidence>
<feature type="domain" description="Chromo" evidence="5">
    <location>
        <begin position="401"/>
        <end position="459"/>
    </location>
</feature>
<evidence type="ECO:0000313" key="7">
    <source>
        <dbReference type="Proteomes" id="UP000799428"/>
    </source>
</evidence>
<keyword evidence="3" id="KW-0539">Nucleus</keyword>
<feature type="compositionally biased region" description="Acidic residues" evidence="4">
    <location>
        <begin position="360"/>
        <end position="370"/>
    </location>
</feature>
<feature type="compositionally biased region" description="Basic and acidic residues" evidence="4">
    <location>
        <begin position="449"/>
        <end position="459"/>
    </location>
</feature>
<dbReference type="GO" id="GO:0006338">
    <property type="term" value="P:chromatin remodeling"/>
    <property type="evidence" value="ECO:0007669"/>
    <property type="project" value="UniProtKB-ARBA"/>
</dbReference>
<evidence type="ECO:0000256" key="2">
    <source>
        <dbReference type="ARBA" id="ARBA00011353"/>
    </source>
</evidence>
<organism evidence="6 7">
    <name type="scientific">Pleomassaria siparia CBS 279.74</name>
    <dbReference type="NCBI Taxonomy" id="1314801"/>
    <lineage>
        <taxon>Eukaryota</taxon>
        <taxon>Fungi</taxon>
        <taxon>Dikarya</taxon>
        <taxon>Ascomycota</taxon>
        <taxon>Pezizomycotina</taxon>
        <taxon>Dothideomycetes</taxon>
        <taxon>Pleosporomycetidae</taxon>
        <taxon>Pleosporales</taxon>
        <taxon>Pleomassariaceae</taxon>
        <taxon>Pleomassaria</taxon>
    </lineage>
</organism>
<reference evidence="6" key="1">
    <citation type="journal article" date="2020" name="Stud. Mycol.">
        <title>101 Dothideomycetes genomes: a test case for predicting lifestyles and emergence of pathogens.</title>
        <authorList>
            <person name="Haridas S."/>
            <person name="Albert R."/>
            <person name="Binder M."/>
            <person name="Bloem J."/>
            <person name="Labutti K."/>
            <person name="Salamov A."/>
            <person name="Andreopoulos B."/>
            <person name="Baker S."/>
            <person name="Barry K."/>
            <person name="Bills G."/>
            <person name="Bluhm B."/>
            <person name="Cannon C."/>
            <person name="Castanera R."/>
            <person name="Culley D."/>
            <person name="Daum C."/>
            <person name="Ezra D."/>
            <person name="Gonzalez J."/>
            <person name="Henrissat B."/>
            <person name="Kuo A."/>
            <person name="Liang C."/>
            <person name="Lipzen A."/>
            <person name="Lutzoni F."/>
            <person name="Magnuson J."/>
            <person name="Mondo S."/>
            <person name="Nolan M."/>
            <person name="Ohm R."/>
            <person name="Pangilinan J."/>
            <person name="Park H.-J."/>
            <person name="Ramirez L."/>
            <person name="Alfaro M."/>
            <person name="Sun H."/>
            <person name="Tritt A."/>
            <person name="Yoshinaga Y."/>
            <person name="Zwiers L.-H."/>
            <person name="Turgeon B."/>
            <person name="Goodwin S."/>
            <person name="Spatafora J."/>
            <person name="Crous P."/>
            <person name="Grigoriev I."/>
        </authorList>
    </citation>
    <scope>NUCLEOTIDE SEQUENCE</scope>
    <source>
        <strain evidence="6">CBS 279.74</strain>
    </source>
</reference>
<dbReference type="GO" id="GO:0005634">
    <property type="term" value="C:nucleus"/>
    <property type="evidence" value="ECO:0007669"/>
    <property type="project" value="UniProtKB-SubCell"/>
</dbReference>
<dbReference type="CDD" id="cd00024">
    <property type="entry name" value="CD_CSD"/>
    <property type="match status" value="1"/>
</dbReference>
<comment type="subunit">
    <text evidence="2">Component of the NuA4 histone acetyltransferase complex.</text>
</comment>
<feature type="region of interest" description="Disordered" evidence="4">
    <location>
        <begin position="449"/>
        <end position="472"/>
    </location>
</feature>